<dbReference type="Proteomes" id="UP000662931">
    <property type="component" value="Chromosome 4"/>
</dbReference>
<dbReference type="GO" id="GO:0008270">
    <property type="term" value="F:zinc ion binding"/>
    <property type="evidence" value="ECO:0007669"/>
    <property type="project" value="InterPro"/>
</dbReference>
<dbReference type="PANTHER" id="PTHR46910:SF39">
    <property type="entry name" value="ZN(II)2CYS6 TRANSCRIPTION FACTOR (EUROFUNG)"/>
    <property type="match status" value="1"/>
</dbReference>
<accession>A0A875S3F5</accession>
<dbReference type="PANTHER" id="PTHR46910">
    <property type="entry name" value="TRANSCRIPTION FACTOR PDR1"/>
    <property type="match status" value="1"/>
</dbReference>
<dbReference type="InterPro" id="IPR001138">
    <property type="entry name" value="Zn2Cys6_DnaBD"/>
</dbReference>
<dbReference type="RefSeq" id="XP_038779786.1">
    <property type="nucleotide sequence ID" value="XM_038923858.1"/>
</dbReference>
<evidence type="ECO:0000313" key="5">
    <source>
        <dbReference type="EMBL" id="QPG76221.1"/>
    </source>
</evidence>
<sequence>MSGSSLIVDDSSTPRPATGNKHRKACANCIKRKVKCSSERPSCKNCLSSGRKCFYTPYEKKISVLLSKYQGMEATISKLKSQLDGMAQLKTLREDLRSSKFSPNTPISSDRTEITSGSILVSGSSDGIVRKLEEMQNHHPIDSKVGNNMTPLQSSSEMKDQIDRCGSIVHNLLKSLSLEEAFQLIDQCHFFLNDIYFPYDVNLMKLKLRRAYRPVSNFAPFLQQEDSYFKPLVLLTFALGKRYFGESNDIIQSLLSYSLLLVTPVTKLKQKKDSYLLVSVYTMASFYFRSINLEEDSIMYSNLSLQYAAHLKLHEFEKLELFEGELKSRIMWVCFGSNRTLSAKMGNPFILSSQQISRPLPHLISYDEDGTMISDINLGHDMCPNESEFRAYIDLTCIAEEICKVIYSNSSSATLTSNLGNIIQRLISWNSTLPDNYRFDRTFNGREKKHKRLICSLHLNYCFCIHLTTIPILYSLVEKKKYHEKALNINENLTELITICVNAAEMTVNVLLSCHKEGALAIFGVMDLDYIYSSSLSFFMCGDVLGLQYVQNRRLLDSCLFLLKEMAKSGNECAQAKYDRLQDLIETYRKQNPKATVKIEPGPGGDQILSGTAHIQPLGLQDEYETLVPESSWFMDPRIVETFQGLTDDDLDIWENGYRNLQQLDSYWDNFQRSLFNGDVM</sequence>
<dbReference type="SUPFAM" id="SSF57701">
    <property type="entry name" value="Zn2/Cys6 DNA-binding domain"/>
    <property type="match status" value="1"/>
</dbReference>
<dbReference type="GO" id="GO:0006351">
    <property type="term" value="P:DNA-templated transcription"/>
    <property type="evidence" value="ECO:0007669"/>
    <property type="project" value="InterPro"/>
</dbReference>
<evidence type="ECO:0000256" key="2">
    <source>
        <dbReference type="ARBA" id="ARBA00023242"/>
    </source>
</evidence>
<evidence type="ECO:0000259" key="4">
    <source>
        <dbReference type="PROSITE" id="PS50048"/>
    </source>
</evidence>
<dbReference type="CDD" id="cd00067">
    <property type="entry name" value="GAL4"/>
    <property type="match status" value="1"/>
</dbReference>
<dbReference type="EMBL" id="CP064815">
    <property type="protein sequence ID" value="QPG76221.1"/>
    <property type="molecule type" value="Genomic_DNA"/>
</dbReference>
<reference evidence="5" key="1">
    <citation type="submission" date="2020-10" db="EMBL/GenBank/DDBJ databases">
        <authorList>
            <person name="Roach M.J.R."/>
        </authorList>
    </citation>
    <scope>NUCLEOTIDE SEQUENCE</scope>
    <source>
        <strain evidence="5">CBS 1945</strain>
    </source>
</reference>
<feature type="region of interest" description="Disordered" evidence="3">
    <location>
        <begin position="1"/>
        <end position="21"/>
    </location>
</feature>
<proteinExistence type="predicted"/>
<feature type="domain" description="Zn(2)-C6 fungal-type" evidence="4">
    <location>
        <begin position="25"/>
        <end position="55"/>
    </location>
</feature>
<evidence type="ECO:0000256" key="3">
    <source>
        <dbReference type="SAM" id="MobiDB-lite"/>
    </source>
</evidence>
<dbReference type="KEGG" id="bnn:FOA43_003607"/>
<dbReference type="GO" id="GO:0000981">
    <property type="term" value="F:DNA-binding transcription factor activity, RNA polymerase II-specific"/>
    <property type="evidence" value="ECO:0007669"/>
    <property type="project" value="InterPro"/>
</dbReference>
<dbReference type="Gene3D" id="4.10.240.10">
    <property type="entry name" value="Zn(2)-C6 fungal-type DNA-binding domain"/>
    <property type="match status" value="1"/>
</dbReference>
<organism evidence="5 6">
    <name type="scientific">Eeniella nana</name>
    <name type="common">Yeast</name>
    <name type="synonym">Brettanomyces nanus</name>
    <dbReference type="NCBI Taxonomy" id="13502"/>
    <lineage>
        <taxon>Eukaryota</taxon>
        <taxon>Fungi</taxon>
        <taxon>Dikarya</taxon>
        <taxon>Ascomycota</taxon>
        <taxon>Saccharomycotina</taxon>
        <taxon>Pichiomycetes</taxon>
        <taxon>Pichiales</taxon>
        <taxon>Pichiaceae</taxon>
        <taxon>Brettanomyces</taxon>
    </lineage>
</organism>
<keyword evidence="1" id="KW-0479">Metal-binding</keyword>
<dbReference type="InterPro" id="IPR036864">
    <property type="entry name" value="Zn2-C6_fun-type_DNA-bd_sf"/>
</dbReference>
<gene>
    <name evidence="5" type="ORF">FOA43_003607</name>
</gene>
<keyword evidence="6" id="KW-1185">Reference proteome</keyword>
<evidence type="ECO:0000313" key="6">
    <source>
        <dbReference type="Proteomes" id="UP000662931"/>
    </source>
</evidence>
<dbReference type="OrthoDB" id="3266505at2759"/>
<dbReference type="AlphaFoldDB" id="A0A875S3F5"/>
<name>A0A875S3F5_EENNA</name>
<dbReference type="Pfam" id="PF00172">
    <property type="entry name" value="Zn_clus"/>
    <property type="match status" value="1"/>
</dbReference>
<dbReference type="SMART" id="SM00066">
    <property type="entry name" value="GAL4"/>
    <property type="match status" value="1"/>
</dbReference>
<dbReference type="Pfam" id="PF04082">
    <property type="entry name" value="Fungal_trans"/>
    <property type="match status" value="1"/>
</dbReference>
<dbReference type="GO" id="GO:0003677">
    <property type="term" value="F:DNA binding"/>
    <property type="evidence" value="ECO:0007669"/>
    <property type="project" value="InterPro"/>
</dbReference>
<feature type="compositionally biased region" description="Polar residues" evidence="3">
    <location>
        <begin position="1"/>
        <end position="15"/>
    </location>
</feature>
<dbReference type="CDD" id="cd12148">
    <property type="entry name" value="fungal_TF_MHR"/>
    <property type="match status" value="1"/>
</dbReference>
<dbReference type="PROSITE" id="PS50048">
    <property type="entry name" value="ZN2_CY6_FUNGAL_2"/>
    <property type="match status" value="1"/>
</dbReference>
<protein>
    <recommendedName>
        <fullName evidence="4">Zn(2)-C6 fungal-type domain-containing protein</fullName>
    </recommendedName>
</protein>
<dbReference type="InterPro" id="IPR050987">
    <property type="entry name" value="AtrR-like"/>
</dbReference>
<dbReference type="InterPro" id="IPR007219">
    <property type="entry name" value="XnlR_reg_dom"/>
</dbReference>
<dbReference type="GeneID" id="62197007"/>
<keyword evidence="2" id="KW-0539">Nucleus</keyword>
<evidence type="ECO:0000256" key="1">
    <source>
        <dbReference type="ARBA" id="ARBA00022723"/>
    </source>
</evidence>